<evidence type="ECO:0000256" key="5">
    <source>
        <dbReference type="ARBA" id="ARBA00023136"/>
    </source>
</evidence>
<feature type="transmembrane region" description="Helical" evidence="6">
    <location>
        <begin position="103"/>
        <end position="119"/>
    </location>
</feature>
<dbReference type="PANTHER" id="PTHR22911:SF6">
    <property type="entry name" value="SOLUTE CARRIER FAMILY 35 MEMBER G1"/>
    <property type="match status" value="1"/>
</dbReference>
<sequence>MASDRILPGLGLRLFAVFCLSTMMAMTKLVDAMGAHLFEILFFRQLLSIPVALAWLGIGPDGIGGVRTARLGAHAWRTLAGLIGLFANFGAVLLLPLAEATTLQFTVPIFATVLGALVLHEHVGRYRWAAVTAGLIGVVAVAQPSGGHFPIAGTMVGLIGAFGIALVSILLRQLGKTESAGTTVFWFSLFSVGALTPLYLMKAQAHDPMVWLLLIGIGVAGGAGQVALTGALRLAPVSAVVPMDYSGLIWATLYGWILFAALPTPTTWLGAPLIVAAGLVILWRERVKGREISSGDRPA</sequence>
<evidence type="ECO:0000256" key="2">
    <source>
        <dbReference type="ARBA" id="ARBA00009853"/>
    </source>
</evidence>
<protein>
    <submittedName>
        <fullName evidence="8">DMT family transporter</fullName>
    </submittedName>
</protein>
<dbReference type="InterPro" id="IPR037185">
    <property type="entry name" value="EmrE-like"/>
</dbReference>
<evidence type="ECO:0000256" key="6">
    <source>
        <dbReference type="SAM" id="Phobius"/>
    </source>
</evidence>
<comment type="subcellular location">
    <subcellularLocation>
        <location evidence="1">Membrane</location>
        <topology evidence="1">Multi-pass membrane protein</topology>
    </subcellularLocation>
</comment>
<dbReference type="RefSeq" id="WP_264943753.1">
    <property type="nucleotide sequence ID" value="NZ_JAPDRA010000003.1"/>
</dbReference>
<evidence type="ECO:0000256" key="4">
    <source>
        <dbReference type="ARBA" id="ARBA00022989"/>
    </source>
</evidence>
<evidence type="ECO:0000256" key="3">
    <source>
        <dbReference type="ARBA" id="ARBA00022692"/>
    </source>
</evidence>
<dbReference type="PANTHER" id="PTHR22911">
    <property type="entry name" value="ACYL-MALONYL CONDENSING ENZYME-RELATED"/>
    <property type="match status" value="1"/>
</dbReference>
<feature type="transmembrane region" description="Helical" evidence="6">
    <location>
        <begin position="209"/>
        <end position="232"/>
    </location>
</feature>
<feature type="transmembrane region" description="Helical" evidence="6">
    <location>
        <begin position="79"/>
        <end position="97"/>
    </location>
</feature>
<proteinExistence type="inferred from homology"/>
<evidence type="ECO:0000313" key="9">
    <source>
        <dbReference type="Proteomes" id="UP001596977"/>
    </source>
</evidence>
<dbReference type="InterPro" id="IPR000620">
    <property type="entry name" value="EamA_dom"/>
</dbReference>
<evidence type="ECO:0000313" key="8">
    <source>
        <dbReference type="EMBL" id="MFD0946385.1"/>
    </source>
</evidence>
<feature type="transmembrane region" description="Helical" evidence="6">
    <location>
        <begin position="183"/>
        <end position="203"/>
    </location>
</feature>
<accession>A0ABW3H4I9</accession>
<comment type="similarity">
    <text evidence="2">Belongs to the drug/metabolite transporter (DMT) superfamily. 10 TMS drug/metabolite exporter (DME) (TC 2.A.7.3) family.</text>
</comment>
<organism evidence="8 9">
    <name type="scientific">Sphingomonas canadensis</name>
    <dbReference type="NCBI Taxonomy" id="1219257"/>
    <lineage>
        <taxon>Bacteria</taxon>
        <taxon>Pseudomonadati</taxon>
        <taxon>Pseudomonadota</taxon>
        <taxon>Alphaproteobacteria</taxon>
        <taxon>Sphingomonadales</taxon>
        <taxon>Sphingomonadaceae</taxon>
        <taxon>Sphingomonas</taxon>
    </lineage>
</organism>
<evidence type="ECO:0000256" key="1">
    <source>
        <dbReference type="ARBA" id="ARBA00004141"/>
    </source>
</evidence>
<feature type="domain" description="EamA" evidence="7">
    <location>
        <begin position="153"/>
        <end position="282"/>
    </location>
</feature>
<feature type="transmembrane region" description="Helical" evidence="6">
    <location>
        <begin position="36"/>
        <end position="58"/>
    </location>
</feature>
<feature type="transmembrane region" description="Helical" evidence="6">
    <location>
        <begin position="12"/>
        <end position="30"/>
    </location>
</feature>
<dbReference type="Pfam" id="PF00892">
    <property type="entry name" value="EamA"/>
    <property type="match status" value="2"/>
</dbReference>
<keyword evidence="3 6" id="KW-0812">Transmembrane</keyword>
<reference evidence="9" key="1">
    <citation type="journal article" date="2019" name="Int. J. Syst. Evol. Microbiol.">
        <title>The Global Catalogue of Microorganisms (GCM) 10K type strain sequencing project: providing services to taxonomists for standard genome sequencing and annotation.</title>
        <authorList>
            <consortium name="The Broad Institute Genomics Platform"/>
            <consortium name="The Broad Institute Genome Sequencing Center for Infectious Disease"/>
            <person name="Wu L."/>
            <person name="Ma J."/>
        </authorList>
    </citation>
    <scope>NUCLEOTIDE SEQUENCE [LARGE SCALE GENOMIC DNA]</scope>
    <source>
        <strain evidence="9">CCUG 62982</strain>
    </source>
</reference>
<dbReference type="SUPFAM" id="SSF103481">
    <property type="entry name" value="Multidrug resistance efflux transporter EmrE"/>
    <property type="match status" value="2"/>
</dbReference>
<evidence type="ECO:0000259" key="7">
    <source>
        <dbReference type="Pfam" id="PF00892"/>
    </source>
</evidence>
<feature type="domain" description="EamA" evidence="7">
    <location>
        <begin position="9"/>
        <end position="141"/>
    </location>
</feature>
<feature type="transmembrane region" description="Helical" evidence="6">
    <location>
        <begin position="244"/>
        <end position="262"/>
    </location>
</feature>
<gene>
    <name evidence="8" type="ORF">ACFQ1E_08555</name>
</gene>
<dbReference type="EMBL" id="JBHTJG010000003">
    <property type="protein sequence ID" value="MFD0946385.1"/>
    <property type="molecule type" value="Genomic_DNA"/>
</dbReference>
<comment type="caution">
    <text evidence="8">The sequence shown here is derived from an EMBL/GenBank/DDBJ whole genome shotgun (WGS) entry which is preliminary data.</text>
</comment>
<keyword evidence="5 6" id="KW-0472">Membrane</keyword>
<keyword evidence="4 6" id="KW-1133">Transmembrane helix</keyword>
<feature type="transmembrane region" description="Helical" evidence="6">
    <location>
        <begin position="126"/>
        <end position="143"/>
    </location>
</feature>
<name>A0ABW3H4I9_9SPHN</name>
<feature type="transmembrane region" description="Helical" evidence="6">
    <location>
        <begin position="268"/>
        <end position="284"/>
    </location>
</feature>
<keyword evidence="9" id="KW-1185">Reference proteome</keyword>
<dbReference type="Proteomes" id="UP001596977">
    <property type="component" value="Unassembled WGS sequence"/>
</dbReference>
<feature type="transmembrane region" description="Helical" evidence="6">
    <location>
        <begin position="149"/>
        <end position="171"/>
    </location>
</feature>